<name>A0ACA9SIG2_9GLOM</name>
<keyword evidence="2" id="KW-1185">Reference proteome</keyword>
<organism evidence="1 2">
    <name type="scientific">Racocetra persica</name>
    <dbReference type="NCBI Taxonomy" id="160502"/>
    <lineage>
        <taxon>Eukaryota</taxon>
        <taxon>Fungi</taxon>
        <taxon>Fungi incertae sedis</taxon>
        <taxon>Mucoromycota</taxon>
        <taxon>Glomeromycotina</taxon>
        <taxon>Glomeromycetes</taxon>
        <taxon>Diversisporales</taxon>
        <taxon>Gigasporaceae</taxon>
        <taxon>Racocetra</taxon>
    </lineage>
</organism>
<reference evidence="1" key="1">
    <citation type="submission" date="2021-06" db="EMBL/GenBank/DDBJ databases">
        <authorList>
            <person name="Kallberg Y."/>
            <person name="Tangrot J."/>
            <person name="Rosling A."/>
        </authorList>
    </citation>
    <scope>NUCLEOTIDE SEQUENCE</scope>
    <source>
        <strain evidence="1">MA461A</strain>
    </source>
</reference>
<dbReference type="EMBL" id="CAJVQC010128106">
    <property type="protein sequence ID" value="CAG8840870.1"/>
    <property type="molecule type" value="Genomic_DNA"/>
</dbReference>
<sequence length="110" mass="12642">WVENKKSRTAISCLSCQKSKKKCEGGKVNKIPCTECVRKKKCCDIPACTECFKRTKNKSKICDKCLEKKDKVSQGSGLLYGQMRDTVIEGQQYLTYDENSFLIEFSYLFE</sequence>
<evidence type="ECO:0000313" key="2">
    <source>
        <dbReference type="Proteomes" id="UP000789920"/>
    </source>
</evidence>
<accession>A0ACA9SIG2</accession>
<feature type="non-terminal residue" evidence="1">
    <location>
        <position position="110"/>
    </location>
</feature>
<protein>
    <submittedName>
        <fullName evidence="1">292_t:CDS:1</fullName>
    </submittedName>
</protein>
<evidence type="ECO:0000313" key="1">
    <source>
        <dbReference type="EMBL" id="CAG8840870.1"/>
    </source>
</evidence>
<comment type="caution">
    <text evidence="1">The sequence shown here is derived from an EMBL/GenBank/DDBJ whole genome shotgun (WGS) entry which is preliminary data.</text>
</comment>
<gene>
    <name evidence="1" type="ORF">RPERSI_LOCUS31611</name>
</gene>
<feature type="non-terminal residue" evidence="1">
    <location>
        <position position="1"/>
    </location>
</feature>
<proteinExistence type="predicted"/>
<dbReference type="Proteomes" id="UP000789920">
    <property type="component" value="Unassembled WGS sequence"/>
</dbReference>